<dbReference type="Proteomes" id="UP001370490">
    <property type="component" value="Unassembled WGS sequence"/>
</dbReference>
<name>A0AAN8ZQG2_9MAGN</name>
<accession>A0AAN8ZQG2</accession>
<dbReference type="AlphaFoldDB" id="A0AAN8ZQG2"/>
<proteinExistence type="predicted"/>
<sequence>MRKGGAVSVSWKSEKWKNVASKMQPKPSRNLCLNAVVYSSLLAHTIFREMEEVTSDPEPWHRLDNKVVTVTDAPSGIGWEFCIDLAAAG</sequence>
<dbReference type="EMBL" id="JBAMMX010000004">
    <property type="protein sequence ID" value="KAK6942150.1"/>
    <property type="molecule type" value="Genomic_DNA"/>
</dbReference>
<keyword evidence="2" id="KW-1185">Reference proteome</keyword>
<comment type="caution">
    <text evidence="1">The sequence shown here is derived from an EMBL/GenBank/DDBJ whole genome shotgun (WGS) entry which is preliminary data.</text>
</comment>
<evidence type="ECO:0000313" key="1">
    <source>
        <dbReference type="EMBL" id="KAK6942150.1"/>
    </source>
</evidence>
<protein>
    <submittedName>
        <fullName evidence="1">Uncharacterized protein</fullName>
    </submittedName>
</protein>
<dbReference type="Gene3D" id="3.40.50.720">
    <property type="entry name" value="NAD(P)-binding Rossmann-like Domain"/>
    <property type="match status" value="1"/>
</dbReference>
<gene>
    <name evidence="1" type="ORF">RJ641_027527</name>
</gene>
<organism evidence="1 2">
    <name type="scientific">Dillenia turbinata</name>
    <dbReference type="NCBI Taxonomy" id="194707"/>
    <lineage>
        <taxon>Eukaryota</taxon>
        <taxon>Viridiplantae</taxon>
        <taxon>Streptophyta</taxon>
        <taxon>Embryophyta</taxon>
        <taxon>Tracheophyta</taxon>
        <taxon>Spermatophyta</taxon>
        <taxon>Magnoliopsida</taxon>
        <taxon>eudicotyledons</taxon>
        <taxon>Gunneridae</taxon>
        <taxon>Pentapetalae</taxon>
        <taxon>Dilleniales</taxon>
        <taxon>Dilleniaceae</taxon>
        <taxon>Dillenia</taxon>
    </lineage>
</organism>
<evidence type="ECO:0000313" key="2">
    <source>
        <dbReference type="Proteomes" id="UP001370490"/>
    </source>
</evidence>
<reference evidence="1 2" key="1">
    <citation type="submission" date="2023-12" db="EMBL/GenBank/DDBJ databases">
        <title>A high-quality genome assembly for Dillenia turbinata (Dilleniales).</title>
        <authorList>
            <person name="Chanderbali A."/>
        </authorList>
    </citation>
    <scope>NUCLEOTIDE SEQUENCE [LARGE SCALE GENOMIC DNA]</scope>
    <source>
        <strain evidence="1">LSX21</strain>
        <tissue evidence="1">Leaf</tissue>
    </source>
</reference>